<organism evidence="2 3">
    <name type="scientific">Stackebrandtia nassauensis (strain DSM 44728 / CIP 108903 / NRRL B-16338 / NBRC 102104 / LLR-40K-21)</name>
    <dbReference type="NCBI Taxonomy" id="446470"/>
    <lineage>
        <taxon>Bacteria</taxon>
        <taxon>Bacillati</taxon>
        <taxon>Actinomycetota</taxon>
        <taxon>Actinomycetes</taxon>
        <taxon>Glycomycetales</taxon>
        <taxon>Glycomycetaceae</taxon>
        <taxon>Stackebrandtia</taxon>
    </lineage>
</organism>
<feature type="domain" description="SnoaL-like" evidence="1">
    <location>
        <begin position="8"/>
        <end position="116"/>
    </location>
</feature>
<reference evidence="2 3" key="1">
    <citation type="journal article" date="2009" name="Stand. Genomic Sci.">
        <title>Complete genome sequence of Stackebrandtia nassauensis type strain (LLR-40K-21).</title>
        <authorList>
            <person name="Munk C."/>
            <person name="Lapidus A."/>
            <person name="Copeland A."/>
            <person name="Jando M."/>
            <person name="Mayilraj S."/>
            <person name="Glavina Del Rio T."/>
            <person name="Nolan M."/>
            <person name="Chen F."/>
            <person name="Lucas S."/>
            <person name="Tice H."/>
            <person name="Cheng J.F."/>
            <person name="Han C."/>
            <person name="Detter J.C."/>
            <person name="Bruce D."/>
            <person name="Goodwin L."/>
            <person name="Chain P."/>
            <person name="Pitluck S."/>
            <person name="Goker M."/>
            <person name="Ovchinikova G."/>
            <person name="Pati A."/>
            <person name="Ivanova N."/>
            <person name="Mavromatis K."/>
            <person name="Chen A."/>
            <person name="Palaniappan K."/>
            <person name="Land M."/>
            <person name="Hauser L."/>
            <person name="Chang Y.J."/>
            <person name="Jeffries C.D."/>
            <person name="Bristow J."/>
            <person name="Eisen J.A."/>
            <person name="Markowitz V."/>
            <person name="Hugenholtz P."/>
            <person name="Kyrpides N.C."/>
            <person name="Klenk H.P."/>
        </authorList>
    </citation>
    <scope>NUCLEOTIDE SEQUENCE [LARGE SCALE GENOMIC DNA]</scope>
    <source>
        <strain evidence="3">DSM 44728 / CIP 108903 / NRRL B-16338 / NBRC 102104 / LLR-40K-21</strain>
    </source>
</reference>
<name>D3Q1G6_STANL</name>
<dbReference type="eggNOG" id="COG3631">
    <property type="taxonomic scope" value="Bacteria"/>
</dbReference>
<gene>
    <name evidence="2" type="ordered locus">Snas_6122</name>
</gene>
<dbReference type="EMBL" id="CP001778">
    <property type="protein sequence ID" value="ADD45746.1"/>
    <property type="molecule type" value="Genomic_DNA"/>
</dbReference>
<evidence type="ECO:0000313" key="3">
    <source>
        <dbReference type="Proteomes" id="UP000000844"/>
    </source>
</evidence>
<dbReference type="Proteomes" id="UP000000844">
    <property type="component" value="Chromosome"/>
</dbReference>
<dbReference type="OrthoDB" id="8722217at2"/>
<dbReference type="InterPro" id="IPR032710">
    <property type="entry name" value="NTF2-like_dom_sf"/>
</dbReference>
<dbReference type="RefSeq" id="WP_013021317.1">
    <property type="nucleotide sequence ID" value="NC_013947.1"/>
</dbReference>
<dbReference type="SUPFAM" id="SSF54427">
    <property type="entry name" value="NTF2-like"/>
    <property type="match status" value="1"/>
</dbReference>
<keyword evidence="3" id="KW-1185">Reference proteome</keyword>
<dbReference type="Gene3D" id="3.10.450.50">
    <property type="match status" value="1"/>
</dbReference>
<accession>D3Q1G6</accession>
<dbReference type="KEGG" id="sna:Snas_6122"/>
<dbReference type="HOGENOM" id="CLU_107220_3_1_11"/>
<proteinExistence type="predicted"/>
<dbReference type="Pfam" id="PF12680">
    <property type="entry name" value="SnoaL_2"/>
    <property type="match status" value="1"/>
</dbReference>
<protein>
    <recommendedName>
        <fullName evidence="1">SnoaL-like domain-containing protein</fullName>
    </recommendedName>
</protein>
<dbReference type="AlphaFoldDB" id="D3Q1G6"/>
<evidence type="ECO:0000259" key="1">
    <source>
        <dbReference type="Pfam" id="PF12680"/>
    </source>
</evidence>
<dbReference type="STRING" id="446470.Snas_6122"/>
<dbReference type="InterPro" id="IPR037401">
    <property type="entry name" value="SnoaL-like"/>
</dbReference>
<sequence>MTDTRSVVEAFFGFRAKNDIDGLLTLIADDADFHAFGDPGIPWLGSYTGPSGAAEFFGLLFKGITDTGTEVDAMLVDGEEAAVFGRVRVNVNAVDKPYESPFALRLTVRDGKIVRHHVFEDSYGLHEVWRRG</sequence>
<evidence type="ECO:0000313" key="2">
    <source>
        <dbReference type="EMBL" id="ADD45746.1"/>
    </source>
</evidence>